<dbReference type="PANTHER" id="PTHR11351:SF31">
    <property type="entry name" value="DESATURASE 1, ISOFORM A-RELATED"/>
    <property type="match status" value="1"/>
</dbReference>
<evidence type="ECO:0000256" key="3">
    <source>
        <dbReference type="ARBA" id="ARBA00022516"/>
    </source>
</evidence>
<keyword evidence="11" id="KW-0275">Fatty acid biosynthesis</keyword>
<feature type="transmembrane region" description="Helical" evidence="12">
    <location>
        <begin position="195"/>
        <end position="214"/>
    </location>
</feature>
<keyword evidence="4 12" id="KW-0812">Transmembrane</keyword>
<comment type="similarity">
    <text evidence="2">Belongs to the fatty acid desaturase type 2 family.</text>
</comment>
<feature type="transmembrane region" description="Helical" evidence="12">
    <location>
        <begin position="53"/>
        <end position="74"/>
    </location>
</feature>
<evidence type="ECO:0000256" key="6">
    <source>
        <dbReference type="ARBA" id="ARBA00022989"/>
    </source>
</evidence>
<evidence type="ECO:0000256" key="2">
    <source>
        <dbReference type="ARBA" id="ARBA00008749"/>
    </source>
</evidence>
<comment type="subcellular location">
    <subcellularLocation>
        <location evidence="1">Membrane</location>
        <topology evidence="1">Multi-pass membrane protein</topology>
    </subcellularLocation>
</comment>
<evidence type="ECO:0000256" key="10">
    <source>
        <dbReference type="ARBA" id="ARBA00023136"/>
    </source>
</evidence>
<dbReference type="Pfam" id="PF00487">
    <property type="entry name" value="FA_desaturase"/>
    <property type="match status" value="1"/>
</dbReference>
<evidence type="ECO:0000313" key="14">
    <source>
        <dbReference type="EMBL" id="EEY92802.1"/>
    </source>
</evidence>
<dbReference type="Proteomes" id="UP000018442">
    <property type="component" value="Unassembled WGS sequence"/>
</dbReference>
<gene>
    <name evidence="14" type="ORF">HMPREF0026_00078</name>
</gene>
<evidence type="ECO:0000256" key="7">
    <source>
        <dbReference type="ARBA" id="ARBA00023002"/>
    </source>
</evidence>
<evidence type="ECO:0000256" key="8">
    <source>
        <dbReference type="ARBA" id="ARBA00023004"/>
    </source>
</evidence>
<evidence type="ECO:0000256" key="1">
    <source>
        <dbReference type="ARBA" id="ARBA00004141"/>
    </source>
</evidence>
<dbReference type="CDD" id="cd03505">
    <property type="entry name" value="Delta9-FADS-like"/>
    <property type="match status" value="1"/>
</dbReference>
<accession>D0SL95</accession>
<dbReference type="PANTHER" id="PTHR11351">
    <property type="entry name" value="ACYL-COA DESATURASE"/>
    <property type="match status" value="1"/>
</dbReference>
<dbReference type="EMBL" id="GG705011">
    <property type="protein sequence ID" value="EEY92802.1"/>
    <property type="molecule type" value="Genomic_DNA"/>
</dbReference>
<evidence type="ECO:0000256" key="12">
    <source>
        <dbReference type="SAM" id="Phobius"/>
    </source>
</evidence>
<organism evidence="14 15">
    <name type="scientific">Acinetobacter junii SH205</name>
    <dbReference type="NCBI Taxonomy" id="575587"/>
    <lineage>
        <taxon>Bacteria</taxon>
        <taxon>Pseudomonadati</taxon>
        <taxon>Pseudomonadota</taxon>
        <taxon>Gammaproteobacteria</taxon>
        <taxon>Moraxellales</taxon>
        <taxon>Moraxellaceae</taxon>
        <taxon>Acinetobacter</taxon>
    </lineage>
</organism>
<keyword evidence="3" id="KW-0444">Lipid biosynthesis</keyword>
<keyword evidence="8" id="KW-0408">Iron</keyword>
<dbReference type="GO" id="GO:0016020">
    <property type="term" value="C:membrane"/>
    <property type="evidence" value="ECO:0007669"/>
    <property type="project" value="UniProtKB-SubCell"/>
</dbReference>
<dbReference type="AlphaFoldDB" id="D0SL95"/>
<evidence type="ECO:0000256" key="5">
    <source>
        <dbReference type="ARBA" id="ARBA00022832"/>
    </source>
</evidence>
<dbReference type="GO" id="GO:0016717">
    <property type="term" value="F:oxidoreductase activity, acting on paired donors, with oxidation of a pair of donors resulting in the reduction of molecular oxygen to two molecules of water"/>
    <property type="evidence" value="ECO:0007669"/>
    <property type="project" value="InterPro"/>
</dbReference>
<keyword evidence="9" id="KW-0443">Lipid metabolism</keyword>
<dbReference type="GO" id="GO:0006633">
    <property type="term" value="P:fatty acid biosynthetic process"/>
    <property type="evidence" value="ECO:0007669"/>
    <property type="project" value="UniProtKB-KW"/>
</dbReference>
<reference evidence="15" key="1">
    <citation type="journal article" date="2012" name="PLoS ONE">
        <title>The success of Acinetobacter species; genetic, metabolic and virulence attributes.</title>
        <authorList>
            <person name="Peleg A.Y."/>
            <person name="de Breij A."/>
            <person name="Adams M.D."/>
            <person name="Cerqueira G.M."/>
            <person name="Mocali S."/>
            <person name="Galardini M."/>
            <person name="Nibbering P.H."/>
            <person name="Earl A.M."/>
            <person name="Ward D.V."/>
            <person name="Paterson D.L."/>
            <person name="Seifert H."/>
            <person name="Dijkshoorn L."/>
        </authorList>
    </citation>
    <scope>NUCLEOTIDE SEQUENCE [LARGE SCALE GENOMIC DNA]</scope>
    <source>
        <strain evidence="15">SH205</strain>
    </source>
</reference>
<evidence type="ECO:0000259" key="13">
    <source>
        <dbReference type="Pfam" id="PF00487"/>
    </source>
</evidence>
<name>D0SL95_ACIJU</name>
<evidence type="ECO:0000256" key="4">
    <source>
        <dbReference type="ARBA" id="ARBA00022692"/>
    </source>
</evidence>
<feature type="transmembrane region" description="Helical" evidence="12">
    <location>
        <begin position="169"/>
        <end position="189"/>
    </location>
</feature>
<keyword evidence="7" id="KW-0560">Oxidoreductase</keyword>
<sequence length="400" mass="46436">MQTRLLGALTDMNSAPLKKAPINWIAIFALVFLPIVALITVPIYSYHHDFSMGAWISMFFLLAVSSLGITAGYHRLWAHRAYEAALPLKILLMIAGTFAVQNSILFWASGHRTHHRHVDDVDQDPYSINNGFWYAHMGWMLRNYPAAEPNYKNAPDLLNDKLVMFQHKYYVPLVIAVHAGLLLPIGWLVGDVWGVLLLGGLIRLFISHHVTFFINSLCHMWGKRPYTDENTARDNFILAILTWGEGYHNYHHIFQYDYRNGVKWWQYDPTKWLIWTSSKLGLAKNLRRIPSFNIQKAELAMKFKYAEQDLAIYGHDVNTDIAQMKQRIAQEYEAFTNTLNDWAKLKEQELQTKKAAMAEKIHQMDHKLKVDFQLLEHRLAHHRECLETLVRNIKKAPVSE</sequence>
<keyword evidence="5" id="KW-0276">Fatty acid metabolism</keyword>
<dbReference type="HOGENOM" id="CLU_027359_1_3_6"/>
<evidence type="ECO:0000313" key="15">
    <source>
        <dbReference type="Proteomes" id="UP000018442"/>
    </source>
</evidence>
<feature type="domain" description="Fatty acid desaturase" evidence="13">
    <location>
        <begin position="55"/>
        <end position="274"/>
    </location>
</feature>
<feature type="transmembrane region" description="Helical" evidence="12">
    <location>
        <begin position="86"/>
        <end position="108"/>
    </location>
</feature>
<dbReference type="InterPro" id="IPR005804">
    <property type="entry name" value="FA_desaturase_dom"/>
</dbReference>
<keyword evidence="10 12" id="KW-0472">Membrane</keyword>
<evidence type="ECO:0000256" key="11">
    <source>
        <dbReference type="ARBA" id="ARBA00023160"/>
    </source>
</evidence>
<dbReference type="PRINTS" id="PR00075">
    <property type="entry name" value="FACDDSATRASE"/>
</dbReference>
<dbReference type="InterPro" id="IPR015876">
    <property type="entry name" value="Acyl-CoA_DS"/>
</dbReference>
<evidence type="ECO:0000256" key="9">
    <source>
        <dbReference type="ARBA" id="ARBA00023098"/>
    </source>
</evidence>
<proteinExistence type="inferred from homology"/>
<protein>
    <submittedName>
        <fullName evidence="14">Stearoyl-CoA 9-desaturase</fullName>
    </submittedName>
</protein>
<feature type="transmembrane region" description="Helical" evidence="12">
    <location>
        <begin position="20"/>
        <end position="41"/>
    </location>
</feature>
<keyword evidence="6 12" id="KW-1133">Transmembrane helix</keyword>